<reference evidence="1" key="2">
    <citation type="journal article" date="2015" name="Fish Shellfish Immunol.">
        <title>Early steps in the European eel (Anguilla anguilla)-Vibrio vulnificus interaction in the gills: Role of the RtxA13 toxin.</title>
        <authorList>
            <person name="Callol A."/>
            <person name="Pajuelo D."/>
            <person name="Ebbesson L."/>
            <person name="Teles M."/>
            <person name="MacKenzie S."/>
            <person name="Amaro C."/>
        </authorList>
    </citation>
    <scope>NUCLEOTIDE SEQUENCE</scope>
</reference>
<name>A0A0E9VZ07_ANGAN</name>
<organism evidence="1">
    <name type="scientific">Anguilla anguilla</name>
    <name type="common">European freshwater eel</name>
    <name type="synonym">Muraena anguilla</name>
    <dbReference type="NCBI Taxonomy" id="7936"/>
    <lineage>
        <taxon>Eukaryota</taxon>
        <taxon>Metazoa</taxon>
        <taxon>Chordata</taxon>
        <taxon>Craniata</taxon>
        <taxon>Vertebrata</taxon>
        <taxon>Euteleostomi</taxon>
        <taxon>Actinopterygii</taxon>
        <taxon>Neopterygii</taxon>
        <taxon>Teleostei</taxon>
        <taxon>Anguilliformes</taxon>
        <taxon>Anguillidae</taxon>
        <taxon>Anguilla</taxon>
    </lineage>
</organism>
<protein>
    <submittedName>
        <fullName evidence="1">Uncharacterized protein</fullName>
    </submittedName>
</protein>
<accession>A0A0E9VZ07</accession>
<dbReference type="EMBL" id="GBXM01025265">
    <property type="protein sequence ID" value="JAH83312.1"/>
    <property type="molecule type" value="Transcribed_RNA"/>
</dbReference>
<dbReference type="AlphaFoldDB" id="A0A0E9VZ07"/>
<sequence length="35" mass="4251">MTEHGFLHSHWFMKSHWHSARVGRNIEILADIMKF</sequence>
<dbReference type="EMBL" id="GBXM01031641">
    <property type="protein sequence ID" value="JAH76936.1"/>
    <property type="molecule type" value="Transcribed_RNA"/>
</dbReference>
<evidence type="ECO:0000313" key="1">
    <source>
        <dbReference type="EMBL" id="JAH83312.1"/>
    </source>
</evidence>
<proteinExistence type="predicted"/>
<reference evidence="1" key="1">
    <citation type="submission" date="2014-11" db="EMBL/GenBank/DDBJ databases">
        <authorList>
            <person name="Amaro Gonzalez C."/>
        </authorList>
    </citation>
    <scope>NUCLEOTIDE SEQUENCE</scope>
</reference>